<reference evidence="7 8" key="1">
    <citation type="submission" date="2016-10" db="EMBL/GenBank/DDBJ databases">
        <title>The whole genome sequencing and assembly of Bacillus simplex DSM 1321 strain.</title>
        <authorList>
            <person name="Park M.-K."/>
            <person name="Lee Y.-J."/>
            <person name="Yi H."/>
            <person name="Bahn Y.-S."/>
            <person name="Kim J.F."/>
            <person name="Lee D.-W."/>
        </authorList>
    </citation>
    <scope>NUCLEOTIDE SEQUENCE [LARGE SCALE GENOMIC DNA]</scope>
    <source>
        <strain evidence="7 8">DSM 1321</strain>
    </source>
</reference>
<dbReference type="InterPro" id="IPR018385">
    <property type="entry name" value="C4_dicarb_anaerob_car-like"/>
</dbReference>
<accession>A0A223EIV8</accession>
<dbReference type="Pfam" id="PF03606">
    <property type="entry name" value="DcuC"/>
    <property type="match status" value="1"/>
</dbReference>
<evidence type="ECO:0000256" key="5">
    <source>
        <dbReference type="ARBA" id="ARBA00023136"/>
    </source>
</evidence>
<organism evidence="7 8">
    <name type="scientific">Peribacillus simplex NBRC 15720 = DSM 1321</name>
    <dbReference type="NCBI Taxonomy" id="1349754"/>
    <lineage>
        <taxon>Bacteria</taxon>
        <taxon>Bacillati</taxon>
        <taxon>Bacillota</taxon>
        <taxon>Bacilli</taxon>
        <taxon>Bacillales</taxon>
        <taxon>Bacillaceae</taxon>
        <taxon>Peribacillus</taxon>
    </lineage>
</organism>
<evidence type="ECO:0000256" key="6">
    <source>
        <dbReference type="SAM" id="Phobius"/>
    </source>
</evidence>
<feature type="transmembrane region" description="Helical" evidence="6">
    <location>
        <begin position="302"/>
        <end position="321"/>
    </location>
</feature>
<evidence type="ECO:0000313" key="8">
    <source>
        <dbReference type="Proteomes" id="UP000214618"/>
    </source>
</evidence>
<sequence length="483" mass="52921">MALENDSKKIVRIDEVTKFKKKKFNMPHIYVILFVFIFLAALATYFVPAGVYERIPGPEDRLTIDPNSYRLVEQTPITPVDFMTAIPKGLVAAGEIVFFTFIIGGIFSVLRKTGLIEIGVDRLARRFSTKSMMLIPILTVVFAIICSLIGTQELSLVYVPVILPLMIALGFDSMVAVSVALVATTAGFMTGFLNPINTGLGQKIAGLPLYSGIELRIIAFIIFVTAGMAYIMRYAKKVKNNPKCSFVFDEDQAKRTLYLNKPGSEIYKVNKKQKIALILTFGFLFLLIYGVLAKGWFMLEMAGLFIIMGIVVGLVAGLNLSEICEGFNDGFREVLVGAMIVGVARAVSVVMEDGQVMDTIVHSLGNLVGDFPAVFSALGMFIVQMLCSLLIPSGSGQALVTMPIMAPLADIIGVTRQTAVLAFQLADGIGNILYPTSGYFMATLALAGVAWQKWVRFYLPLFFIWFLLSGAFLIIAQTIHWNG</sequence>
<dbReference type="AlphaFoldDB" id="A0A223EIV8"/>
<feature type="transmembrane region" description="Helical" evidence="6">
    <location>
        <begin position="156"/>
        <end position="172"/>
    </location>
</feature>
<comment type="subcellular location">
    <subcellularLocation>
        <location evidence="1">Cell membrane</location>
        <topology evidence="1">Multi-pass membrane protein</topology>
    </subcellularLocation>
</comment>
<name>A0A223EIV8_9BACI</name>
<dbReference type="EMBL" id="CP017704">
    <property type="protein sequence ID" value="ASS95166.1"/>
    <property type="molecule type" value="Genomic_DNA"/>
</dbReference>
<feature type="transmembrane region" description="Helical" evidence="6">
    <location>
        <begin position="275"/>
        <end position="296"/>
    </location>
</feature>
<proteinExistence type="predicted"/>
<feature type="transmembrane region" description="Helical" evidence="6">
    <location>
        <begin position="432"/>
        <end position="451"/>
    </location>
</feature>
<feature type="transmembrane region" description="Helical" evidence="6">
    <location>
        <begin position="458"/>
        <end position="479"/>
    </location>
</feature>
<feature type="transmembrane region" description="Helical" evidence="6">
    <location>
        <begin position="131"/>
        <end position="150"/>
    </location>
</feature>
<dbReference type="GeneID" id="56474138"/>
<dbReference type="GO" id="GO:0005886">
    <property type="term" value="C:plasma membrane"/>
    <property type="evidence" value="ECO:0007669"/>
    <property type="project" value="UniProtKB-SubCell"/>
</dbReference>
<feature type="transmembrane region" description="Helical" evidence="6">
    <location>
        <begin position="217"/>
        <end position="235"/>
    </location>
</feature>
<feature type="transmembrane region" description="Helical" evidence="6">
    <location>
        <begin position="89"/>
        <end position="110"/>
    </location>
</feature>
<dbReference type="PANTHER" id="PTHR43652:SF2">
    <property type="entry name" value="BASIC AMINO ACID ANTIPORTER YFCC-RELATED"/>
    <property type="match status" value="1"/>
</dbReference>
<gene>
    <name evidence="7" type="ORF">BS1321_15360</name>
</gene>
<evidence type="ECO:0000256" key="2">
    <source>
        <dbReference type="ARBA" id="ARBA00022475"/>
    </source>
</evidence>
<feature type="transmembrane region" description="Helical" evidence="6">
    <location>
        <begin position="179"/>
        <end position="197"/>
    </location>
</feature>
<keyword evidence="3 6" id="KW-0812">Transmembrane</keyword>
<keyword evidence="4 6" id="KW-1133">Transmembrane helix</keyword>
<keyword evidence="5 6" id="KW-0472">Membrane</keyword>
<feature type="transmembrane region" description="Helical" evidence="6">
    <location>
        <begin position="28"/>
        <end position="47"/>
    </location>
</feature>
<keyword evidence="2" id="KW-1003">Cell membrane</keyword>
<feature type="transmembrane region" description="Helical" evidence="6">
    <location>
        <begin position="333"/>
        <end position="351"/>
    </location>
</feature>
<evidence type="ECO:0000256" key="1">
    <source>
        <dbReference type="ARBA" id="ARBA00004651"/>
    </source>
</evidence>
<evidence type="ECO:0000313" key="7">
    <source>
        <dbReference type="EMBL" id="ASS95166.1"/>
    </source>
</evidence>
<protein>
    <submittedName>
        <fullName evidence="7">C4-dicarboxylate ABC transporter</fullName>
    </submittedName>
</protein>
<dbReference type="Proteomes" id="UP000214618">
    <property type="component" value="Chromosome"/>
</dbReference>
<evidence type="ECO:0000256" key="3">
    <source>
        <dbReference type="ARBA" id="ARBA00022692"/>
    </source>
</evidence>
<dbReference type="InterPro" id="IPR051679">
    <property type="entry name" value="DASS-Related_Transporters"/>
</dbReference>
<dbReference type="RefSeq" id="WP_063234919.1">
    <property type="nucleotide sequence ID" value="NZ_BCVO01000018.1"/>
</dbReference>
<dbReference type="PANTHER" id="PTHR43652">
    <property type="entry name" value="BASIC AMINO ACID ANTIPORTER YFCC-RELATED"/>
    <property type="match status" value="1"/>
</dbReference>
<evidence type="ECO:0000256" key="4">
    <source>
        <dbReference type="ARBA" id="ARBA00022989"/>
    </source>
</evidence>